<evidence type="ECO:0000313" key="4">
    <source>
        <dbReference type="Proteomes" id="UP000533476"/>
    </source>
</evidence>
<keyword evidence="4" id="KW-1185">Reference proteome</keyword>
<sequence length="355" mass="37589">MILSGWQKMVAVVVVAGPLLAGCGAAANTSAGHSNASATKPAQLVLYSAQGYDQAEATAFQKATGIKVKLDDMSTGPLLAKVQSEGTHPQWDVIWFDGNEPMASLAQSNMLYTGYSPANLSRYNSLGRSLLPSNHAYFPTGVTAAAAIVYNKKAILKSEVPHTWKALLSSQFKGKIGMNNPAISGPTFPFVAGIFQEFGVAGGEKFFEQLKANGLHIYSTNGDTVQALQSGAIDIGMIQDSAEWKLVQSDPNFGVVYPTSGVAMLPSDMAIAKNAPDLKAAELFVNFVLGPKGQQVMQDETAAGSDSLFDPVIKGESALPARGGNPSKWINVNPVYGGEHQASWTQWFTTNIVGQ</sequence>
<feature type="signal peptide" evidence="2">
    <location>
        <begin position="1"/>
        <end position="21"/>
    </location>
</feature>
<dbReference type="GO" id="GO:0030288">
    <property type="term" value="C:outer membrane-bounded periplasmic space"/>
    <property type="evidence" value="ECO:0007669"/>
    <property type="project" value="TreeGrafter"/>
</dbReference>
<dbReference type="PANTHER" id="PTHR30006">
    <property type="entry name" value="THIAMINE-BINDING PERIPLASMIC PROTEIN-RELATED"/>
    <property type="match status" value="1"/>
</dbReference>
<protein>
    <submittedName>
        <fullName evidence="3">Extracellular solute-binding protein</fullName>
    </submittedName>
</protein>
<dbReference type="SUPFAM" id="SSF53850">
    <property type="entry name" value="Periplasmic binding protein-like II"/>
    <property type="match status" value="1"/>
</dbReference>
<dbReference type="GO" id="GO:0015888">
    <property type="term" value="P:thiamine transport"/>
    <property type="evidence" value="ECO:0007669"/>
    <property type="project" value="TreeGrafter"/>
</dbReference>
<dbReference type="RefSeq" id="WP_169100207.1">
    <property type="nucleotide sequence ID" value="NZ_JABBVZ010000042.1"/>
</dbReference>
<dbReference type="InterPro" id="IPR026045">
    <property type="entry name" value="Ferric-bd"/>
</dbReference>
<dbReference type="EMBL" id="JABBVZ010000042">
    <property type="protein sequence ID" value="NMP23170.1"/>
    <property type="molecule type" value="Genomic_DNA"/>
</dbReference>
<dbReference type="Pfam" id="PF13343">
    <property type="entry name" value="SBP_bac_6"/>
    <property type="match status" value="1"/>
</dbReference>
<dbReference type="Proteomes" id="UP000533476">
    <property type="component" value="Unassembled WGS sequence"/>
</dbReference>
<evidence type="ECO:0000256" key="2">
    <source>
        <dbReference type="SAM" id="SignalP"/>
    </source>
</evidence>
<comment type="caution">
    <text evidence="3">The sequence shown here is derived from an EMBL/GenBank/DDBJ whole genome shotgun (WGS) entry which is preliminary data.</text>
</comment>
<proteinExistence type="predicted"/>
<evidence type="ECO:0000256" key="1">
    <source>
        <dbReference type="ARBA" id="ARBA00022729"/>
    </source>
</evidence>
<dbReference type="Gene3D" id="3.40.190.10">
    <property type="entry name" value="Periplasmic binding protein-like II"/>
    <property type="match status" value="2"/>
</dbReference>
<reference evidence="3 4" key="1">
    <citation type="submission" date="2020-04" db="EMBL/GenBank/DDBJ databases">
        <authorList>
            <person name="Zhang R."/>
            <person name="Schippers A."/>
        </authorList>
    </citation>
    <scope>NUCLEOTIDE SEQUENCE [LARGE SCALE GENOMIC DNA]</scope>
    <source>
        <strain evidence="3 4">DSM 109850</strain>
    </source>
</reference>
<feature type="chain" id="PRO_5039654309" evidence="2">
    <location>
        <begin position="22"/>
        <end position="355"/>
    </location>
</feature>
<name>A0A7Y0L4P1_9FIRM</name>
<dbReference type="AlphaFoldDB" id="A0A7Y0L4P1"/>
<dbReference type="GO" id="GO:0030975">
    <property type="term" value="F:thiamine binding"/>
    <property type="evidence" value="ECO:0007669"/>
    <property type="project" value="TreeGrafter"/>
</dbReference>
<dbReference type="GO" id="GO:0030976">
    <property type="term" value="F:thiamine pyrophosphate binding"/>
    <property type="evidence" value="ECO:0007669"/>
    <property type="project" value="TreeGrafter"/>
</dbReference>
<dbReference type="PANTHER" id="PTHR30006:SF2">
    <property type="entry name" value="ABC TRANSPORTER SUBSTRATE-BINDING PROTEIN"/>
    <property type="match status" value="1"/>
</dbReference>
<organism evidence="3 4">
    <name type="scientific">Sulfobacillus harzensis</name>
    <dbReference type="NCBI Taxonomy" id="2729629"/>
    <lineage>
        <taxon>Bacteria</taxon>
        <taxon>Bacillati</taxon>
        <taxon>Bacillota</taxon>
        <taxon>Clostridia</taxon>
        <taxon>Eubacteriales</taxon>
        <taxon>Clostridiales Family XVII. Incertae Sedis</taxon>
        <taxon>Sulfobacillus</taxon>
    </lineage>
</organism>
<gene>
    <name evidence="3" type="ORF">HIJ39_12545</name>
</gene>
<keyword evidence="1 2" id="KW-0732">Signal</keyword>
<dbReference type="PIRSF" id="PIRSF002825">
    <property type="entry name" value="CfbpA"/>
    <property type="match status" value="1"/>
</dbReference>
<accession>A0A7Y0L4P1</accession>
<evidence type="ECO:0000313" key="3">
    <source>
        <dbReference type="EMBL" id="NMP23170.1"/>
    </source>
</evidence>